<evidence type="ECO:0000313" key="2">
    <source>
        <dbReference type="Proteomes" id="UP001165960"/>
    </source>
</evidence>
<proteinExistence type="predicted"/>
<name>A0ACC2RLQ0_9FUNG</name>
<reference evidence="1" key="1">
    <citation type="submission" date="2022-04" db="EMBL/GenBank/DDBJ databases">
        <title>Genome of the entomopathogenic fungus Entomophthora muscae.</title>
        <authorList>
            <person name="Elya C."/>
            <person name="Lovett B.R."/>
            <person name="Lee E."/>
            <person name="Macias A.M."/>
            <person name="Hajek A.E."/>
            <person name="De Bivort B.L."/>
            <person name="Kasson M.T."/>
            <person name="De Fine Licht H.H."/>
            <person name="Stajich J.E."/>
        </authorList>
    </citation>
    <scope>NUCLEOTIDE SEQUENCE</scope>
    <source>
        <strain evidence="1">Berkeley</strain>
    </source>
</reference>
<dbReference type="EMBL" id="QTSX02007127">
    <property type="protein sequence ID" value="KAJ9051001.1"/>
    <property type="molecule type" value="Genomic_DNA"/>
</dbReference>
<sequence length="166" mass="19420">MIAVPCESVPAKQAFYRNRPCPNLPPEYSAVQDELPCYSCDLHREGYVYLKKEWLGKGLRSPDRRWMFCYFVLQGTALNIYAADPNHCHPSIPPRHPISSWNLAALEAKEAVQYFKYPNTFRVHHADGSTHLVRFKDHHRYRAWLKDLQFSSRLSLDIDLRPTTPY</sequence>
<evidence type="ECO:0000313" key="1">
    <source>
        <dbReference type="EMBL" id="KAJ9051001.1"/>
    </source>
</evidence>
<organism evidence="1 2">
    <name type="scientific">Entomophthora muscae</name>
    <dbReference type="NCBI Taxonomy" id="34485"/>
    <lineage>
        <taxon>Eukaryota</taxon>
        <taxon>Fungi</taxon>
        <taxon>Fungi incertae sedis</taxon>
        <taxon>Zoopagomycota</taxon>
        <taxon>Entomophthoromycotina</taxon>
        <taxon>Entomophthoromycetes</taxon>
        <taxon>Entomophthorales</taxon>
        <taxon>Entomophthoraceae</taxon>
        <taxon>Entomophthora</taxon>
    </lineage>
</organism>
<protein>
    <submittedName>
        <fullName evidence="1">Uncharacterized protein</fullName>
    </submittedName>
</protein>
<keyword evidence="2" id="KW-1185">Reference proteome</keyword>
<comment type="caution">
    <text evidence="1">The sequence shown here is derived from an EMBL/GenBank/DDBJ whole genome shotgun (WGS) entry which is preliminary data.</text>
</comment>
<dbReference type="Proteomes" id="UP001165960">
    <property type="component" value="Unassembled WGS sequence"/>
</dbReference>
<accession>A0ACC2RLQ0</accession>
<gene>
    <name evidence="1" type="ORF">DSO57_1008822</name>
</gene>